<dbReference type="Proteomes" id="UP000176273">
    <property type="component" value="Unassembled WGS sequence"/>
</dbReference>
<dbReference type="GO" id="GO:0051920">
    <property type="term" value="F:peroxiredoxin activity"/>
    <property type="evidence" value="ECO:0007669"/>
    <property type="project" value="InterPro"/>
</dbReference>
<name>A0A1F6BLK1_9BACT</name>
<protein>
    <submittedName>
        <fullName evidence="1">Uncharacterized protein</fullName>
    </submittedName>
</protein>
<dbReference type="InterPro" id="IPR029032">
    <property type="entry name" value="AhpD-like"/>
</dbReference>
<sequence>MGGMTNSTPIVKLVTVEELKGEARKIYDGFLSAGKNVPKWVKVMANCEDILVGFFTMFKATMDDAPLPAVLKWKVARRVSDTNKCAFCVDVANMQLRQFGVSDEDLERITETADKREETAFAYADAVTRKAYEIEPEIVARAKEHFNDEELVELTAVIGLFNYINRFNDALGVLPE</sequence>
<organism evidence="1 2">
    <name type="scientific">Candidatus Jorgensenbacteria bacterium GWA1_54_12</name>
    <dbReference type="NCBI Taxonomy" id="1798468"/>
    <lineage>
        <taxon>Bacteria</taxon>
        <taxon>Candidatus Joergenseniibacteriota</taxon>
    </lineage>
</organism>
<dbReference type="AlphaFoldDB" id="A0A1F6BLK1"/>
<dbReference type="SUPFAM" id="SSF69118">
    <property type="entry name" value="AhpD-like"/>
    <property type="match status" value="1"/>
</dbReference>
<dbReference type="Gene3D" id="1.20.1290.10">
    <property type="entry name" value="AhpD-like"/>
    <property type="match status" value="1"/>
</dbReference>
<dbReference type="InterPro" id="IPR004675">
    <property type="entry name" value="AhpD_core"/>
</dbReference>
<accession>A0A1F6BLK1</accession>
<dbReference type="STRING" id="1798468.A2110_01870"/>
<comment type="caution">
    <text evidence="1">The sequence shown here is derived from an EMBL/GenBank/DDBJ whole genome shotgun (WGS) entry which is preliminary data.</text>
</comment>
<evidence type="ECO:0000313" key="1">
    <source>
        <dbReference type="EMBL" id="OGG37816.1"/>
    </source>
</evidence>
<dbReference type="PANTHER" id="PTHR35446">
    <property type="entry name" value="SI:CH211-175M2.5"/>
    <property type="match status" value="1"/>
</dbReference>
<reference evidence="1 2" key="1">
    <citation type="journal article" date="2016" name="Nat. Commun.">
        <title>Thousands of microbial genomes shed light on interconnected biogeochemical processes in an aquifer system.</title>
        <authorList>
            <person name="Anantharaman K."/>
            <person name="Brown C.T."/>
            <person name="Hug L.A."/>
            <person name="Sharon I."/>
            <person name="Castelle C.J."/>
            <person name="Probst A.J."/>
            <person name="Thomas B.C."/>
            <person name="Singh A."/>
            <person name="Wilkins M.J."/>
            <person name="Karaoz U."/>
            <person name="Brodie E.L."/>
            <person name="Williams K.H."/>
            <person name="Hubbard S.S."/>
            <person name="Banfield J.F."/>
        </authorList>
    </citation>
    <scope>NUCLEOTIDE SEQUENCE [LARGE SCALE GENOMIC DNA]</scope>
</reference>
<proteinExistence type="predicted"/>
<dbReference type="PANTHER" id="PTHR35446:SF2">
    <property type="entry name" value="CARBOXYMUCONOLACTONE DECARBOXYLASE-LIKE DOMAIN-CONTAINING PROTEIN"/>
    <property type="match status" value="1"/>
</dbReference>
<dbReference type="NCBIfam" id="TIGR00778">
    <property type="entry name" value="ahpD_dom"/>
    <property type="match status" value="1"/>
</dbReference>
<dbReference type="EMBL" id="MFKH01000001">
    <property type="protein sequence ID" value="OGG37816.1"/>
    <property type="molecule type" value="Genomic_DNA"/>
</dbReference>
<evidence type="ECO:0000313" key="2">
    <source>
        <dbReference type="Proteomes" id="UP000176273"/>
    </source>
</evidence>
<gene>
    <name evidence="1" type="ORF">A2110_01870</name>
</gene>